<dbReference type="HAMAP" id="MF_00258">
    <property type="entry name" value="Glu_racemase"/>
    <property type="match status" value="1"/>
</dbReference>
<dbReference type="InterPro" id="IPR018187">
    <property type="entry name" value="Asp/Glu_racemase_AS_1"/>
</dbReference>
<dbReference type="GO" id="GO:0008881">
    <property type="term" value="F:glutamate racemase activity"/>
    <property type="evidence" value="ECO:0007669"/>
    <property type="project" value="UniProtKB-EC"/>
</dbReference>
<comment type="catalytic activity">
    <reaction evidence="1 7">
        <text>L-glutamate = D-glutamate</text>
        <dbReference type="Rhea" id="RHEA:12813"/>
        <dbReference type="ChEBI" id="CHEBI:29985"/>
        <dbReference type="ChEBI" id="CHEBI:29986"/>
        <dbReference type="EC" id="5.1.1.3"/>
    </reaction>
</comment>
<proteinExistence type="inferred from homology"/>
<evidence type="ECO:0000313" key="8">
    <source>
        <dbReference type="EMBL" id="MBF8378772.1"/>
    </source>
</evidence>
<organism evidence="8 9">
    <name type="scientific">Alicyclobacillus mali</name>
    <name type="common">ex Roth et al. 2021</name>
    <dbReference type="NCBI Taxonomy" id="1123961"/>
    <lineage>
        <taxon>Bacteria</taxon>
        <taxon>Bacillati</taxon>
        <taxon>Bacillota</taxon>
        <taxon>Bacilli</taxon>
        <taxon>Bacillales</taxon>
        <taxon>Alicyclobacillaceae</taxon>
        <taxon>Alicyclobacillus</taxon>
    </lineage>
</organism>
<comment type="pathway">
    <text evidence="7">Cell wall biogenesis; peptidoglycan biosynthesis.</text>
</comment>
<accession>A0ABS0F656</accession>
<feature type="binding site" evidence="7">
    <location>
        <begin position="187"/>
        <end position="188"/>
    </location>
    <ligand>
        <name>substrate</name>
    </ligand>
</feature>
<dbReference type="Proteomes" id="UP000642910">
    <property type="component" value="Unassembled WGS sequence"/>
</dbReference>
<dbReference type="PANTHER" id="PTHR21198:SF2">
    <property type="entry name" value="GLUTAMATE RACEMASE"/>
    <property type="match status" value="1"/>
</dbReference>
<feature type="binding site" evidence="7">
    <location>
        <begin position="44"/>
        <end position="45"/>
    </location>
    <ligand>
        <name>substrate</name>
    </ligand>
</feature>
<dbReference type="Pfam" id="PF01177">
    <property type="entry name" value="Asp_Glu_race"/>
    <property type="match status" value="1"/>
</dbReference>
<evidence type="ECO:0000256" key="3">
    <source>
        <dbReference type="ARBA" id="ARBA00022960"/>
    </source>
</evidence>
<reference evidence="8 9" key="1">
    <citation type="submission" date="2020-11" db="EMBL/GenBank/DDBJ databases">
        <title>Genomic insight of Alicyclobacillus mali FL 18 reveals a new arsenic-resistant strain, with potential in environmental biotechnology.</title>
        <authorList>
            <person name="Fiorentino G."/>
            <person name="Gallo G."/>
            <person name="Aulitto M."/>
        </authorList>
    </citation>
    <scope>NUCLEOTIDE SEQUENCE [LARGE SCALE GENOMIC DNA]</scope>
    <source>
        <strain evidence="8 9">FL 18</strain>
    </source>
</reference>
<dbReference type="InterPro" id="IPR001920">
    <property type="entry name" value="Asp/Glu_race"/>
</dbReference>
<dbReference type="Gene3D" id="3.40.50.1860">
    <property type="match status" value="2"/>
</dbReference>
<keyword evidence="6 7" id="KW-0961">Cell wall biogenesis/degradation</keyword>
<evidence type="ECO:0000256" key="6">
    <source>
        <dbReference type="ARBA" id="ARBA00023316"/>
    </source>
</evidence>
<dbReference type="RefSeq" id="WP_067848316.1">
    <property type="nucleotide sequence ID" value="NZ_JADPKZ010000047.1"/>
</dbReference>
<keyword evidence="4 7" id="KW-0573">Peptidoglycan synthesis</keyword>
<keyword evidence="9" id="KW-1185">Reference proteome</keyword>
<feature type="active site" description="Proton donor/acceptor" evidence="7">
    <location>
        <position position="75"/>
    </location>
</feature>
<name>A0ABS0F656_9BACL</name>
<protein>
    <recommendedName>
        <fullName evidence="2 7">Glutamate racemase</fullName>
        <ecNumber evidence="2 7">5.1.1.3</ecNumber>
    </recommendedName>
</protein>
<evidence type="ECO:0000256" key="7">
    <source>
        <dbReference type="HAMAP-Rule" id="MF_00258"/>
    </source>
</evidence>
<dbReference type="PROSITE" id="PS00924">
    <property type="entry name" value="ASP_GLU_RACEMASE_2"/>
    <property type="match status" value="1"/>
</dbReference>
<evidence type="ECO:0000256" key="5">
    <source>
        <dbReference type="ARBA" id="ARBA00023235"/>
    </source>
</evidence>
<evidence type="ECO:0000256" key="1">
    <source>
        <dbReference type="ARBA" id="ARBA00001602"/>
    </source>
</evidence>
<keyword evidence="3 7" id="KW-0133">Cell shape</keyword>
<dbReference type="InterPro" id="IPR033134">
    <property type="entry name" value="Asp/Glu_racemase_AS_2"/>
</dbReference>
<dbReference type="EMBL" id="JADPKZ010000047">
    <property type="protein sequence ID" value="MBF8378772.1"/>
    <property type="molecule type" value="Genomic_DNA"/>
</dbReference>
<feature type="binding site" evidence="7">
    <location>
        <begin position="12"/>
        <end position="13"/>
    </location>
    <ligand>
        <name>substrate</name>
    </ligand>
</feature>
<dbReference type="EC" id="5.1.1.3" evidence="2 7"/>
<comment type="function">
    <text evidence="7">Provides the (R)-glutamate required for cell wall biosynthesis.</text>
</comment>
<dbReference type="NCBIfam" id="TIGR00067">
    <property type="entry name" value="glut_race"/>
    <property type="match status" value="1"/>
</dbReference>
<gene>
    <name evidence="7" type="primary">murI</name>
    <name evidence="8" type="ORF">IW967_13005</name>
</gene>
<keyword evidence="5 7" id="KW-0413">Isomerase</keyword>
<dbReference type="InterPro" id="IPR015942">
    <property type="entry name" value="Asp/Glu/hydantoin_racemase"/>
</dbReference>
<comment type="similarity">
    <text evidence="7">Belongs to the aspartate/glutamate racemases family.</text>
</comment>
<dbReference type="PROSITE" id="PS00923">
    <property type="entry name" value="ASP_GLU_RACEMASE_1"/>
    <property type="match status" value="1"/>
</dbReference>
<evidence type="ECO:0000313" key="9">
    <source>
        <dbReference type="Proteomes" id="UP000642910"/>
    </source>
</evidence>
<evidence type="ECO:0000256" key="2">
    <source>
        <dbReference type="ARBA" id="ARBA00013090"/>
    </source>
</evidence>
<feature type="binding site" evidence="7">
    <location>
        <begin position="76"/>
        <end position="77"/>
    </location>
    <ligand>
        <name>substrate</name>
    </ligand>
</feature>
<dbReference type="InterPro" id="IPR004391">
    <property type="entry name" value="Glu_race"/>
</dbReference>
<sequence length="282" mass="30752">MDFAHRPIGVFDSGIGGLTVFHAMKRRLPHESVIYFGDRARCPYGDRDPEEVERFALEIGHYLERLGIKLLVVACNTATAVALPRLQEELGIEVVGVIEPGAWQALEASKSGRIGVIGTSVTVSSHAYAHALRALRPDVSAIEVACPLFVPLVEQGHVEGETVESVVRESLQPLLQAHIDTLVLGCTHYPLLMPVIRRVLGPSIRVISSADATAERVARVLAEQQLEETGSHREPEVCFLTTGDTASLRLALATWFGETPEERAVRHVSLPIPVEPMKQTAP</sequence>
<dbReference type="PANTHER" id="PTHR21198">
    <property type="entry name" value="GLUTAMATE RACEMASE"/>
    <property type="match status" value="1"/>
</dbReference>
<dbReference type="SUPFAM" id="SSF53681">
    <property type="entry name" value="Aspartate/glutamate racemase"/>
    <property type="match status" value="2"/>
</dbReference>
<evidence type="ECO:0000256" key="4">
    <source>
        <dbReference type="ARBA" id="ARBA00022984"/>
    </source>
</evidence>
<feature type="active site" description="Proton donor/acceptor" evidence="7">
    <location>
        <position position="186"/>
    </location>
</feature>
<comment type="caution">
    <text evidence="8">The sequence shown here is derived from an EMBL/GenBank/DDBJ whole genome shotgun (WGS) entry which is preliminary data.</text>
</comment>